<dbReference type="Pfam" id="PF01292">
    <property type="entry name" value="Ni_hydr_CYTB"/>
    <property type="match status" value="1"/>
</dbReference>
<dbReference type="InterPro" id="IPR036374">
    <property type="entry name" value="OxRdtase_Mopterin-bd_sf"/>
</dbReference>
<dbReference type="GO" id="GO:0005886">
    <property type="term" value="C:plasma membrane"/>
    <property type="evidence" value="ECO:0007669"/>
    <property type="project" value="UniProtKB-SubCell"/>
</dbReference>
<reference evidence="9" key="2">
    <citation type="submission" date="2021-01" db="EMBL/GenBank/DDBJ databases">
        <authorList>
            <person name="Kang M."/>
        </authorList>
    </citation>
    <scope>NUCLEOTIDE SEQUENCE</scope>
    <source>
        <strain evidence="9">KACC 17527</strain>
    </source>
</reference>
<dbReference type="Pfam" id="PF00174">
    <property type="entry name" value="Oxidored_molyb"/>
    <property type="match status" value="1"/>
</dbReference>
<feature type="transmembrane region" description="Helical" evidence="6">
    <location>
        <begin position="51"/>
        <end position="72"/>
    </location>
</feature>
<gene>
    <name evidence="9" type="ORF">JJB11_12095</name>
</gene>
<feature type="transmembrane region" description="Helical" evidence="6">
    <location>
        <begin position="84"/>
        <end position="105"/>
    </location>
</feature>
<dbReference type="RefSeq" id="WP_201171037.1">
    <property type="nucleotide sequence ID" value="NZ_JAEPWM010000004.1"/>
</dbReference>
<evidence type="ECO:0000256" key="5">
    <source>
        <dbReference type="ARBA" id="ARBA00023136"/>
    </source>
</evidence>
<dbReference type="Gene3D" id="3.90.420.10">
    <property type="entry name" value="Oxidoreductase, molybdopterin-binding domain"/>
    <property type="match status" value="1"/>
</dbReference>
<dbReference type="Proteomes" id="UP000630528">
    <property type="component" value="Unassembled WGS sequence"/>
</dbReference>
<feature type="transmembrane region" description="Helical" evidence="6">
    <location>
        <begin position="336"/>
        <end position="356"/>
    </location>
</feature>
<comment type="subcellular location">
    <subcellularLocation>
        <location evidence="1">Cell membrane</location>
        <topology evidence="1">Multi-pass membrane protein</topology>
    </subcellularLocation>
</comment>
<evidence type="ECO:0000256" key="4">
    <source>
        <dbReference type="ARBA" id="ARBA00022989"/>
    </source>
</evidence>
<evidence type="ECO:0000259" key="7">
    <source>
        <dbReference type="Pfam" id="PF00174"/>
    </source>
</evidence>
<feature type="domain" description="Cytochrome b561 bacterial/Ni-hydrogenase" evidence="8">
    <location>
        <begin position="102"/>
        <end position="329"/>
    </location>
</feature>
<keyword evidence="5 6" id="KW-0472">Membrane</keyword>
<name>A0A934TT02_9BURK</name>
<dbReference type="InterPro" id="IPR011577">
    <property type="entry name" value="Cyt_b561_bac/Ni-Hgenase"/>
</dbReference>
<sequence>MRSTAPEDPPNPRPHDALASRLEGADDRVRLSEWLPPQAGVIPRIRIGERWINVLWLLPLAFVFLVSAVAAARGLRELESVREFLARYPGVPATAAVVTTGFPAWLRSLHFLNLFLMVFIVRAGIQILADHPRLYWKRDCTPGTEWFRFQKAVPTGRIWTAKDDSVTLPGWLGLPGIRHSIGLARWWHFSTTLLWMVNGLVFYVLLFATGQWQRLVPNSWEVFPNAVSTALQYLSLTFPPEESWTRYNSLQQLAYFATVFIAAPTSILTGLMQSPAISNSLGWFGRALNRQRARSIHFMALCWFLLFILAHVTLVFVTGARANLNMMFAGVRDASWSGSLVFAPAMLLVALAWWWATPFTLAHARVVQKAGTFMARPFGAVTQWWDATSQLTEKDISPHFWPNGTMPASPEFEALLAGGFADYRLRVGGMVQQPAEFSLADLKAMPRQEQITTHFCIQGWSGVAKWGGVPMRHIIELVQPTAQARYAVFYSLADGGSGGRYYDVQSTSNMQHALSLLAYEMNGGPLTVLHGAPLRLRCENELGFKMVKWIAAIEFVADYGDLGSGQGGYNEDHEFYGYRTPI</sequence>
<keyword evidence="10" id="KW-1185">Reference proteome</keyword>
<dbReference type="InterPro" id="IPR000572">
    <property type="entry name" value="OxRdtase_Mopterin-bd_dom"/>
</dbReference>
<feature type="transmembrane region" description="Helical" evidence="6">
    <location>
        <begin position="295"/>
        <end position="316"/>
    </location>
</feature>
<dbReference type="Gene3D" id="1.20.950.20">
    <property type="entry name" value="Transmembrane di-heme cytochromes, Chain C"/>
    <property type="match status" value="1"/>
</dbReference>
<dbReference type="GO" id="GO:0009055">
    <property type="term" value="F:electron transfer activity"/>
    <property type="evidence" value="ECO:0007669"/>
    <property type="project" value="InterPro"/>
</dbReference>
<evidence type="ECO:0000313" key="10">
    <source>
        <dbReference type="Proteomes" id="UP000630528"/>
    </source>
</evidence>
<evidence type="ECO:0000256" key="2">
    <source>
        <dbReference type="ARBA" id="ARBA00022475"/>
    </source>
</evidence>
<dbReference type="PANTHER" id="PTHR43032">
    <property type="entry name" value="PROTEIN-METHIONINE-SULFOXIDE REDUCTASE"/>
    <property type="match status" value="1"/>
</dbReference>
<keyword evidence="2" id="KW-1003">Cell membrane</keyword>
<dbReference type="SUPFAM" id="SSF56524">
    <property type="entry name" value="Oxidoreductase molybdopterin-binding domain"/>
    <property type="match status" value="1"/>
</dbReference>
<feature type="domain" description="Oxidoreductase molybdopterin-binding" evidence="7">
    <location>
        <begin position="421"/>
        <end position="557"/>
    </location>
</feature>
<feature type="transmembrane region" description="Helical" evidence="6">
    <location>
        <begin position="186"/>
        <end position="208"/>
    </location>
</feature>
<evidence type="ECO:0000256" key="6">
    <source>
        <dbReference type="SAM" id="Phobius"/>
    </source>
</evidence>
<keyword evidence="3 6" id="KW-0812">Transmembrane</keyword>
<evidence type="ECO:0000256" key="1">
    <source>
        <dbReference type="ARBA" id="ARBA00004651"/>
    </source>
</evidence>
<evidence type="ECO:0000259" key="8">
    <source>
        <dbReference type="Pfam" id="PF01292"/>
    </source>
</evidence>
<organism evidence="9 10">
    <name type="scientific">Ramlibacter ginsenosidimutans</name>
    <dbReference type="NCBI Taxonomy" id="502333"/>
    <lineage>
        <taxon>Bacteria</taxon>
        <taxon>Pseudomonadati</taxon>
        <taxon>Pseudomonadota</taxon>
        <taxon>Betaproteobacteria</taxon>
        <taxon>Burkholderiales</taxon>
        <taxon>Comamonadaceae</taxon>
        <taxon>Ramlibacter</taxon>
    </lineage>
</organism>
<proteinExistence type="predicted"/>
<dbReference type="InterPro" id="IPR016174">
    <property type="entry name" value="Di-haem_cyt_TM"/>
</dbReference>
<evidence type="ECO:0000313" key="9">
    <source>
        <dbReference type="EMBL" id="MBK6006833.1"/>
    </source>
</evidence>
<dbReference type="GO" id="GO:0022904">
    <property type="term" value="P:respiratory electron transport chain"/>
    <property type="evidence" value="ECO:0007669"/>
    <property type="project" value="InterPro"/>
</dbReference>
<comment type="caution">
    <text evidence="9">The sequence shown here is derived from an EMBL/GenBank/DDBJ whole genome shotgun (WGS) entry which is preliminary data.</text>
</comment>
<dbReference type="EMBL" id="JAEPWM010000004">
    <property type="protein sequence ID" value="MBK6006833.1"/>
    <property type="molecule type" value="Genomic_DNA"/>
</dbReference>
<dbReference type="AlphaFoldDB" id="A0A934TT02"/>
<accession>A0A934TT02</accession>
<evidence type="ECO:0000256" key="3">
    <source>
        <dbReference type="ARBA" id="ARBA00022692"/>
    </source>
</evidence>
<keyword evidence="4 6" id="KW-1133">Transmembrane helix</keyword>
<dbReference type="SUPFAM" id="SSF81342">
    <property type="entry name" value="Transmembrane di-heme cytochromes"/>
    <property type="match status" value="1"/>
</dbReference>
<protein>
    <submittedName>
        <fullName evidence="9">Molybdopterin-dependent oxidoreductase</fullName>
    </submittedName>
</protein>
<feature type="transmembrane region" description="Helical" evidence="6">
    <location>
        <begin position="111"/>
        <end position="129"/>
    </location>
</feature>
<feature type="transmembrane region" description="Helical" evidence="6">
    <location>
        <begin position="253"/>
        <end position="274"/>
    </location>
</feature>
<reference evidence="9" key="1">
    <citation type="journal article" date="2012" name="J. Microbiol. Biotechnol.">
        <title>Ramlibacter ginsenosidimutans sp. nov., with ginsenoside-converting activity.</title>
        <authorList>
            <person name="Wang L."/>
            <person name="An D.S."/>
            <person name="Kim S.G."/>
            <person name="Jin F.X."/>
            <person name="Kim S.C."/>
            <person name="Lee S.T."/>
            <person name="Im W.T."/>
        </authorList>
    </citation>
    <scope>NUCLEOTIDE SEQUENCE</scope>
    <source>
        <strain evidence="9">KACC 17527</strain>
    </source>
</reference>